<accession>A0A9D4CYT7</accession>
<evidence type="ECO:0000313" key="1">
    <source>
        <dbReference type="EMBL" id="KAH3734268.1"/>
    </source>
</evidence>
<proteinExistence type="predicted"/>
<keyword evidence="2" id="KW-1185">Reference proteome</keyword>
<reference evidence="1" key="2">
    <citation type="submission" date="2020-11" db="EMBL/GenBank/DDBJ databases">
        <authorList>
            <person name="McCartney M.A."/>
            <person name="Auch B."/>
            <person name="Kono T."/>
            <person name="Mallez S."/>
            <person name="Becker A."/>
            <person name="Gohl D.M."/>
            <person name="Silverstein K.A.T."/>
            <person name="Koren S."/>
            <person name="Bechman K.B."/>
            <person name="Herman A."/>
            <person name="Abrahante J.E."/>
            <person name="Garbe J."/>
        </authorList>
    </citation>
    <scope>NUCLEOTIDE SEQUENCE</scope>
    <source>
        <strain evidence="1">Duluth1</strain>
        <tissue evidence="1">Whole animal</tissue>
    </source>
</reference>
<gene>
    <name evidence="1" type="ORF">DPMN_040707</name>
</gene>
<dbReference type="EMBL" id="JAIWYP010000011">
    <property type="protein sequence ID" value="KAH3734268.1"/>
    <property type="molecule type" value="Genomic_DNA"/>
</dbReference>
<organism evidence="1 2">
    <name type="scientific">Dreissena polymorpha</name>
    <name type="common">Zebra mussel</name>
    <name type="synonym">Mytilus polymorpha</name>
    <dbReference type="NCBI Taxonomy" id="45954"/>
    <lineage>
        <taxon>Eukaryota</taxon>
        <taxon>Metazoa</taxon>
        <taxon>Spiralia</taxon>
        <taxon>Lophotrochozoa</taxon>
        <taxon>Mollusca</taxon>
        <taxon>Bivalvia</taxon>
        <taxon>Autobranchia</taxon>
        <taxon>Heteroconchia</taxon>
        <taxon>Euheterodonta</taxon>
        <taxon>Imparidentia</taxon>
        <taxon>Neoheterodontei</taxon>
        <taxon>Myida</taxon>
        <taxon>Dreissenoidea</taxon>
        <taxon>Dreissenidae</taxon>
        <taxon>Dreissena</taxon>
    </lineage>
</organism>
<dbReference type="AlphaFoldDB" id="A0A9D4CYT7"/>
<evidence type="ECO:0000313" key="2">
    <source>
        <dbReference type="Proteomes" id="UP000828390"/>
    </source>
</evidence>
<evidence type="ECO:0008006" key="3">
    <source>
        <dbReference type="Google" id="ProtNLM"/>
    </source>
</evidence>
<reference evidence="1" key="1">
    <citation type="journal article" date="2019" name="bioRxiv">
        <title>The Genome of the Zebra Mussel, Dreissena polymorpha: A Resource for Invasive Species Research.</title>
        <authorList>
            <person name="McCartney M.A."/>
            <person name="Auch B."/>
            <person name="Kono T."/>
            <person name="Mallez S."/>
            <person name="Zhang Y."/>
            <person name="Obille A."/>
            <person name="Becker A."/>
            <person name="Abrahante J.E."/>
            <person name="Garbe J."/>
            <person name="Badalamenti J.P."/>
            <person name="Herman A."/>
            <person name="Mangelson H."/>
            <person name="Liachko I."/>
            <person name="Sullivan S."/>
            <person name="Sone E.D."/>
            <person name="Koren S."/>
            <person name="Silverstein K.A.T."/>
            <person name="Beckman K.B."/>
            <person name="Gohl D.M."/>
        </authorList>
    </citation>
    <scope>NUCLEOTIDE SEQUENCE</scope>
    <source>
        <strain evidence="1">Duluth1</strain>
        <tissue evidence="1">Whole animal</tissue>
    </source>
</reference>
<comment type="caution">
    <text evidence="1">The sequence shown here is derived from an EMBL/GenBank/DDBJ whole genome shotgun (WGS) entry which is preliminary data.</text>
</comment>
<sequence>MKGKVDPCYIGVGSNLIFSTEEETCLVEHLECIFPPEYGYTNVQVQQLVVALVDHVGKRPTNKQFSKNWLYGFLKRWKDRLSSINQVPWKVIEK</sequence>
<protein>
    <recommendedName>
        <fullName evidence="3">HTH CENPB-type domain-containing protein</fullName>
    </recommendedName>
</protein>
<name>A0A9D4CYT7_DREPO</name>
<dbReference type="Proteomes" id="UP000828390">
    <property type="component" value="Unassembled WGS sequence"/>
</dbReference>